<reference evidence="1" key="1">
    <citation type="submission" date="2014-11" db="EMBL/GenBank/DDBJ databases">
        <authorList>
            <person name="Amaro Gonzalez C."/>
        </authorList>
    </citation>
    <scope>NUCLEOTIDE SEQUENCE</scope>
</reference>
<reference evidence="1" key="2">
    <citation type="journal article" date="2015" name="Fish Shellfish Immunol.">
        <title>Early steps in the European eel (Anguilla anguilla)-Vibrio vulnificus interaction in the gills: Role of the RtxA13 toxin.</title>
        <authorList>
            <person name="Callol A."/>
            <person name="Pajuelo D."/>
            <person name="Ebbesson L."/>
            <person name="Teles M."/>
            <person name="MacKenzie S."/>
            <person name="Amaro C."/>
        </authorList>
    </citation>
    <scope>NUCLEOTIDE SEQUENCE</scope>
</reference>
<evidence type="ECO:0000313" key="1">
    <source>
        <dbReference type="EMBL" id="JAH65112.1"/>
    </source>
</evidence>
<dbReference type="EMBL" id="GBXM01043465">
    <property type="protein sequence ID" value="JAH65112.1"/>
    <property type="molecule type" value="Transcribed_RNA"/>
</dbReference>
<name>A0A0E9UH52_ANGAN</name>
<protein>
    <submittedName>
        <fullName evidence="1">Uncharacterized protein</fullName>
    </submittedName>
</protein>
<organism evidence="1">
    <name type="scientific">Anguilla anguilla</name>
    <name type="common">European freshwater eel</name>
    <name type="synonym">Muraena anguilla</name>
    <dbReference type="NCBI Taxonomy" id="7936"/>
    <lineage>
        <taxon>Eukaryota</taxon>
        <taxon>Metazoa</taxon>
        <taxon>Chordata</taxon>
        <taxon>Craniata</taxon>
        <taxon>Vertebrata</taxon>
        <taxon>Euteleostomi</taxon>
        <taxon>Actinopterygii</taxon>
        <taxon>Neopterygii</taxon>
        <taxon>Teleostei</taxon>
        <taxon>Anguilliformes</taxon>
        <taxon>Anguillidae</taxon>
        <taxon>Anguilla</taxon>
    </lineage>
</organism>
<proteinExistence type="predicted"/>
<sequence length="11" mass="1356">MLYCTIFTSNY</sequence>
<accession>A0A0E9UH52</accession>